<evidence type="ECO:0000256" key="6">
    <source>
        <dbReference type="ARBA" id="ARBA00023054"/>
    </source>
</evidence>
<evidence type="ECO:0000256" key="3">
    <source>
        <dbReference type="ARBA" id="ARBA00017503"/>
    </source>
</evidence>
<keyword evidence="4 9" id="KW-0812">Transmembrane</keyword>
<comment type="subcellular location">
    <subcellularLocation>
        <location evidence="1">Membrane</location>
        <topology evidence="1">Single-pass membrane protein</topology>
    </subcellularLocation>
</comment>
<keyword evidence="6" id="KW-0175">Coiled coil</keyword>
<evidence type="ECO:0000256" key="9">
    <source>
        <dbReference type="SAM" id="Phobius"/>
    </source>
</evidence>
<dbReference type="PANTHER" id="PTHR34644:SF2">
    <property type="entry name" value="SINGLE-PASS MEMBRANE AND COILED-COIL DOMAIN-CONTAINING PROTEIN 4"/>
    <property type="match status" value="1"/>
</dbReference>
<feature type="transmembrane region" description="Helical" evidence="9">
    <location>
        <begin position="95"/>
        <end position="117"/>
    </location>
</feature>
<accession>A0AAV2J4S1</accession>
<evidence type="ECO:0000256" key="1">
    <source>
        <dbReference type="ARBA" id="ARBA00004167"/>
    </source>
</evidence>
<dbReference type="GO" id="GO:0016020">
    <property type="term" value="C:membrane"/>
    <property type="evidence" value="ECO:0007669"/>
    <property type="project" value="UniProtKB-SubCell"/>
</dbReference>
<evidence type="ECO:0000256" key="5">
    <source>
        <dbReference type="ARBA" id="ARBA00022989"/>
    </source>
</evidence>
<evidence type="ECO:0000313" key="10">
    <source>
        <dbReference type="EMBL" id="CAL1571526.1"/>
    </source>
</evidence>
<proteinExistence type="inferred from homology"/>
<dbReference type="Pfam" id="PF15012">
    <property type="entry name" value="DUF4519"/>
    <property type="match status" value="1"/>
</dbReference>
<dbReference type="InterPro" id="IPR027960">
    <property type="entry name" value="DUF4519"/>
</dbReference>
<keyword evidence="5 9" id="KW-1133">Transmembrane helix</keyword>
<evidence type="ECO:0000256" key="7">
    <source>
        <dbReference type="ARBA" id="ARBA00023136"/>
    </source>
</evidence>
<keyword evidence="11" id="KW-1185">Reference proteome</keyword>
<dbReference type="Proteomes" id="UP001497482">
    <property type="component" value="Chromosome 10"/>
</dbReference>
<feature type="region of interest" description="Disordered" evidence="8">
    <location>
        <begin position="53"/>
        <end position="88"/>
    </location>
</feature>
<gene>
    <name evidence="10" type="ORF">KC01_LOCUS3633</name>
</gene>
<evidence type="ECO:0000256" key="4">
    <source>
        <dbReference type="ARBA" id="ARBA00022692"/>
    </source>
</evidence>
<reference evidence="10 11" key="1">
    <citation type="submission" date="2024-04" db="EMBL/GenBank/DDBJ databases">
        <authorList>
            <person name="Waldvogel A.-M."/>
            <person name="Schoenle A."/>
        </authorList>
    </citation>
    <scope>NUCLEOTIDE SEQUENCE [LARGE SCALE GENOMIC DNA]</scope>
</reference>
<feature type="compositionally biased region" description="Basic and acidic residues" evidence="8">
    <location>
        <begin position="74"/>
        <end position="87"/>
    </location>
</feature>
<dbReference type="EMBL" id="OZ035832">
    <property type="protein sequence ID" value="CAL1571526.1"/>
    <property type="molecule type" value="Genomic_DNA"/>
</dbReference>
<sequence length="386" mass="42397">MVNTTRSSLAWVGVGGRLRSALGQSEARFAVTRPGAGAHPGSAQCHVEFGEQQVPARPGSHHSATMRQLKGKAKKETSKDKKERKQAMQEARQQIATVVLPTLAVVVVLIVLFVYVATRPGAVEKGTAVASLVLLSGPTPADAPGDLRASRSPQTPFTEAAMAAHKPVEWVQAVISRFDEQLPIKVGHQNTHTKVSTEHNKECLINISKYKFSLVISGLTNILKNVNNMRIFGEASEKNLYLSQLIILDTLDKCLAGQSKDSRGLDETMLVKQLLPEICHFIYTFRDGQQHAAELRASASAVLFSLSCNNFNAVFSRISTRLQELTVCSEDNVDVHDIELMQYINVDCSKLKRLLQETALKFRALKKPAQLAVINSLEKVCLCFLL</sequence>
<keyword evidence="7 9" id="KW-0472">Membrane</keyword>
<organism evidence="10 11">
    <name type="scientific">Knipowitschia caucasica</name>
    <name type="common">Caucasian dwarf goby</name>
    <name type="synonym">Pomatoschistus caucasicus</name>
    <dbReference type="NCBI Taxonomy" id="637954"/>
    <lineage>
        <taxon>Eukaryota</taxon>
        <taxon>Metazoa</taxon>
        <taxon>Chordata</taxon>
        <taxon>Craniata</taxon>
        <taxon>Vertebrata</taxon>
        <taxon>Euteleostomi</taxon>
        <taxon>Actinopterygii</taxon>
        <taxon>Neopterygii</taxon>
        <taxon>Teleostei</taxon>
        <taxon>Neoteleostei</taxon>
        <taxon>Acanthomorphata</taxon>
        <taxon>Gobiaria</taxon>
        <taxon>Gobiiformes</taxon>
        <taxon>Gobioidei</taxon>
        <taxon>Gobiidae</taxon>
        <taxon>Gobiinae</taxon>
        <taxon>Knipowitschia</taxon>
    </lineage>
</organism>
<dbReference type="AlphaFoldDB" id="A0AAV2J4S1"/>
<evidence type="ECO:0000313" key="11">
    <source>
        <dbReference type="Proteomes" id="UP001497482"/>
    </source>
</evidence>
<evidence type="ECO:0000256" key="8">
    <source>
        <dbReference type="SAM" id="MobiDB-lite"/>
    </source>
</evidence>
<comment type="similarity">
    <text evidence="2">Belongs to the SMCO4 family.</text>
</comment>
<name>A0AAV2J4S1_KNICA</name>
<protein>
    <recommendedName>
        <fullName evidence="3">Single-pass membrane and coiled-coil domain-containing protein 4</fullName>
    </recommendedName>
</protein>
<dbReference type="PANTHER" id="PTHR34644">
    <property type="entry name" value="SINGLE-PASS MEMBRANE AND COILED-COIL DOMAIN-CONTAINING PROTEIN 4"/>
    <property type="match status" value="1"/>
</dbReference>
<evidence type="ECO:0000256" key="2">
    <source>
        <dbReference type="ARBA" id="ARBA00009202"/>
    </source>
</evidence>